<accession>A0A365YI87</accession>
<dbReference type="Gene3D" id="3.40.50.1820">
    <property type="entry name" value="alpha/beta hydrolase"/>
    <property type="match status" value="1"/>
</dbReference>
<proteinExistence type="inferred from homology"/>
<comment type="similarity">
    <text evidence="1">Belongs to the peptidase S33 family.</text>
</comment>
<evidence type="ECO:0000256" key="2">
    <source>
        <dbReference type="ARBA" id="ARBA00022801"/>
    </source>
</evidence>
<dbReference type="GO" id="GO:0004177">
    <property type="term" value="F:aminopeptidase activity"/>
    <property type="evidence" value="ECO:0007669"/>
    <property type="project" value="UniProtKB-EC"/>
</dbReference>
<dbReference type="RefSeq" id="WP_113607055.1">
    <property type="nucleotide sequence ID" value="NZ_POAF01000003.1"/>
</dbReference>
<comment type="caution">
    <text evidence="4">The sequence shown here is derived from an EMBL/GenBank/DDBJ whole genome shotgun (WGS) entry which is preliminary data.</text>
</comment>
<keyword evidence="5" id="KW-1185">Reference proteome</keyword>
<dbReference type="PANTHER" id="PTHR43248">
    <property type="entry name" value="2-SUCCINYL-6-HYDROXY-2,4-CYCLOHEXADIENE-1-CARBOXYLATE SYNTHASE"/>
    <property type="match status" value="1"/>
</dbReference>
<dbReference type="GO" id="GO:0006508">
    <property type="term" value="P:proteolysis"/>
    <property type="evidence" value="ECO:0007669"/>
    <property type="project" value="InterPro"/>
</dbReference>
<feature type="domain" description="AB hydrolase-1" evidence="3">
    <location>
        <begin position="65"/>
        <end position="220"/>
    </location>
</feature>
<sequence length="444" mass="48893">MTALAQAVQNLDAAPRLLETYVAGGRRFRDYVLQVPLDWNNPGGPAIELFYREMVRAHLDGQQLPLMVYLQGGPGGQGPRPVGGSDRLDTALERYRVILMDQRGTGRSTPVTAQVISGFPDGDSGAAYLENFRADSIVADAEAIRRRGYQGRKWATLGQSYGGFLTLSYLSYFDDALTACFITGGLPSLEPSAAGVYARTIHRVRAKNEQFYRMYPQDRARAANLARTLAERELLLPDGDRFTVRRLQSLGIDFGMGPGFERLHWLLEQSGDGTQLSDCLLQEVQARTSFAGNPLFAVLQEDIYGNGANGPSAFAAQAELEQHADFATDAPTLLFTGEMMFRWTFEETRLLRPYIPAVEVLAARGTHRKIYDLQKIAANQVPMAAAVYYDDMYVDAGLSLDTAKKVGGLQAWVTNEHEHDGINDPAVLRRLFAMVDEVGGPLAS</sequence>
<dbReference type="PANTHER" id="PTHR43248:SF2">
    <property type="entry name" value="PROLYL AMINOPEPTIDASE"/>
    <property type="match status" value="1"/>
</dbReference>
<dbReference type="EMBL" id="POAF01000003">
    <property type="protein sequence ID" value="RBM01744.1"/>
    <property type="molecule type" value="Genomic_DNA"/>
</dbReference>
<evidence type="ECO:0000259" key="3">
    <source>
        <dbReference type="Pfam" id="PF00561"/>
    </source>
</evidence>
<reference evidence="4 5" key="1">
    <citation type="submission" date="2018-01" db="EMBL/GenBank/DDBJ databases">
        <title>Glutamicibacter soli strain NHPC-3 Whole genome sequence and assembly.</title>
        <authorList>
            <person name="Choudhury P."/>
            <person name="Gupta D."/>
            <person name="Sengupta K."/>
            <person name="Jawed A."/>
            <person name="Sultana N."/>
            <person name="Saha P."/>
        </authorList>
    </citation>
    <scope>NUCLEOTIDE SEQUENCE [LARGE SCALE GENOMIC DNA]</scope>
    <source>
        <strain evidence="4 5">NHPC-3</strain>
    </source>
</reference>
<dbReference type="InterPro" id="IPR000073">
    <property type="entry name" value="AB_hydrolase_1"/>
</dbReference>
<dbReference type="InterPro" id="IPR051601">
    <property type="entry name" value="Serine_prot/Carboxylest_S33"/>
</dbReference>
<dbReference type="InterPro" id="IPR029058">
    <property type="entry name" value="AB_hydrolase_fold"/>
</dbReference>
<keyword evidence="2" id="KW-0378">Hydrolase</keyword>
<dbReference type="PRINTS" id="PR00793">
    <property type="entry name" value="PROAMNOPTASE"/>
</dbReference>
<name>A0A365YI87_9MICC</name>
<dbReference type="Pfam" id="PF00561">
    <property type="entry name" value="Abhydrolase_1"/>
    <property type="match status" value="1"/>
</dbReference>
<dbReference type="SUPFAM" id="SSF53474">
    <property type="entry name" value="alpha/beta-Hydrolases"/>
    <property type="match status" value="1"/>
</dbReference>
<dbReference type="InterPro" id="IPR002410">
    <property type="entry name" value="Peptidase_S33"/>
</dbReference>
<organism evidence="4 5">
    <name type="scientific">Glutamicibacter soli</name>
    <dbReference type="NCBI Taxonomy" id="453836"/>
    <lineage>
        <taxon>Bacteria</taxon>
        <taxon>Bacillati</taxon>
        <taxon>Actinomycetota</taxon>
        <taxon>Actinomycetes</taxon>
        <taxon>Micrococcales</taxon>
        <taxon>Micrococcaceae</taxon>
        <taxon>Glutamicibacter</taxon>
    </lineage>
</organism>
<dbReference type="Proteomes" id="UP000252167">
    <property type="component" value="Unassembled WGS sequence"/>
</dbReference>
<evidence type="ECO:0000256" key="1">
    <source>
        <dbReference type="ARBA" id="ARBA00010088"/>
    </source>
</evidence>
<evidence type="ECO:0000313" key="4">
    <source>
        <dbReference type="EMBL" id="RBM01744.1"/>
    </source>
</evidence>
<gene>
    <name evidence="4" type="ORF">C1H84_07840</name>
</gene>
<protein>
    <submittedName>
        <fullName evidence="4">Proline iminopeptidase</fullName>
    </submittedName>
</protein>
<dbReference type="AlphaFoldDB" id="A0A365YI87"/>
<evidence type="ECO:0000313" key="5">
    <source>
        <dbReference type="Proteomes" id="UP000252167"/>
    </source>
</evidence>